<dbReference type="GO" id="GO:2001046">
    <property type="term" value="P:positive regulation of integrin-mediated signaling pathway"/>
    <property type="evidence" value="ECO:0007669"/>
    <property type="project" value="TreeGrafter"/>
</dbReference>
<evidence type="ECO:0000313" key="11">
    <source>
        <dbReference type="Proteomes" id="UP000677054"/>
    </source>
</evidence>
<evidence type="ECO:0000256" key="2">
    <source>
        <dbReference type="ARBA" id="ARBA00022723"/>
    </source>
</evidence>
<keyword evidence="11" id="KW-1185">Reference proteome</keyword>
<dbReference type="CDD" id="cd09331">
    <property type="entry name" value="LIM1_PINCH"/>
    <property type="match status" value="1"/>
</dbReference>
<keyword evidence="5" id="KW-0965">Cell junction</keyword>
<evidence type="ECO:0000313" key="10">
    <source>
        <dbReference type="EMBL" id="CAD7248541.1"/>
    </source>
</evidence>
<dbReference type="OrthoDB" id="20689at2759"/>
<feature type="domain" description="LIM zinc-binding" evidence="9">
    <location>
        <begin position="11"/>
        <end position="72"/>
    </location>
</feature>
<dbReference type="GO" id="GO:0045216">
    <property type="term" value="P:cell-cell junction organization"/>
    <property type="evidence" value="ECO:0007669"/>
    <property type="project" value="TreeGrafter"/>
</dbReference>
<dbReference type="GO" id="GO:0005925">
    <property type="term" value="C:focal adhesion"/>
    <property type="evidence" value="ECO:0007669"/>
    <property type="project" value="InterPro"/>
</dbReference>
<dbReference type="InterPro" id="IPR017351">
    <property type="entry name" value="PINCH-1-4-like"/>
</dbReference>
<proteinExistence type="predicted"/>
<dbReference type="CDD" id="cd09334">
    <property type="entry name" value="LIM4_PINCH"/>
    <property type="match status" value="1"/>
</dbReference>
<dbReference type="Gene3D" id="2.10.110.10">
    <property type="entry name" value="Cysteine Rich Protein"/>
    <property type="match status" value="5"/>
</dbReference>
<dbReference type="InterPro" id="IPR001781">
    <property type="entry name" value="Znf_LIM"/>
</dbReference>
<keyword evidence="4 8" id="KW-0862">Zinc</keyword>
<evidence type="ECO:0000256" key="6">
    <source>
        <dbReference type="ARBA" id="ARBA00023038"/>
    </source>
</evidence>
<dbReference type="PANTHER" id="PTHR24210">
    <property type="entry name" value="LIM DOMAIN-CONTAINING PROTEIN"/>
    <property type="match status" value="1"/>
</dbReference>
<dbReference type="InterPro" id="IPR047944">
    <property type="entry name" value="LIMS1/2-like_LIM1"/>
</dbReference>
<feature type="domain" description="LIM zinc-binding" evidence="9">
    <location>
        <begin position="198"/>
        <end position="257"/>
    </location>
</feature>
<keyword evidence="3" id="KW-0677">Repeat</keyword>
<comment type="subcellular location">
    <subcellularLocation>
        <location evidence="1">Cell junction</location>
    </subcellularLocation>
</comment>
<dbReference type="PIRSF" id="PIRSF038003">
    <property type="entry name" value="PINCH"/>
    <property type="match status" value="1"/>
</dbReference>
<evidence type="ECO:0000256" key="7">
    <source>
        <dbReference type="PIRNR" id="PIRNR038003"/>
    </source>
</evidence>
<dbReference type="GO" id="GO:1900026">
    <property type="term" value="P:positive regulation of substrate adhesion-dependent cell spreading"/>
    <property type="evidence" value="ECO:0007669"/>
    <property type="project" value="TreeGrafter"/>
</dbReference>
<dbReference type="EMBL" id="CAJPEV010001895">
    <property type="protein sequence ID" value="CAG0894766.1"/>
    <property type="molecule type" value="Genomic_DNA"/>
</dbReference>
<dbReference type="AlphaFoldDB" id="A0A7R8XIZ0"/>
<dbReference type="GO" id="GO:0046872">
    <property type="term" value="F:metal ion binding"/>
    <property type="evidence" value="ECO:0007669"/>
    <property type="project" value="UniProtKB-KW"/>
</dbReference>
<dbReference type="GO" id="GO:0005737">
    <property type="term" value="C:cytoplasm"/>
    <property type="evidence" value="ECO:0007669"/>
    <property type="project" value="TreeGrafter"/>
</dbReference>
<feature type="domain" description="LIM zinc-binding" evidence="9">
    <location>
        <begin position="74"/>
        <end position="131"/>
    </location>
</feature>
<keyword evidence="6 7" id="KW-0440">LIM domain</keyword>
<dbReference type="PROSITE" id="PS50023">
    <property type="entry name" value="LIM_DOMAIN_2"/>
    <property type="match status" value="3"/>
</dbReference>
<dbReference type="PANTHER" id="PTHR24210:SF0">
    <property type="entry name" value="LIM DOMAIN-CONTAINING PROTEIN"/>
    <property type="match status" value="1"/>
</dbReference>
<reference evidence="10" key="1">
    <citation type="submission" date="2020-11" db="EMBL/GenBank/DDBJ databases">
        <authorList>
            <person name="Tran Van P."/>
        </authorList>
    </citation>
    <scope>NUCLEOTIDE SEQUENCE</scope>
</reference>
<dbReference type="GO" id="GO:0098609">
    <property type="term" value="P:cell-cell adhesion"/>
    <property type="evidence" value="ECO:0007669"/>
    <property type="project" value="TreeGrafter"/>
</dbReference>
<organism evidence="10">
    <name type="scientific">Darwinula stevensoni</name>
    <dbReference type="NCBI Taxonomy" id="69355"/>
    <lineage>
        <taxon>Eukaryota</taxon>
        <taxon>Metazoa</taxon>
        <taxon>Ecdysozoa</taxon>
        <taxon>Arthropoda</taxon>
        <taxon>Crustacea</taxon>
        <taxon>Oligostraca</taxon>
        <taxon>Ostracoda</taxon>
        <taxon>Podocopa</taxon>
        <taxon>Podocopida</taxon>
        <taxon>Darwinulocopina</taxon>
        <taxon>Darwinuloidea</taxon>
        <taxon>Darwinulidae</taxon>
        <taxon>Darwinula</taxon>
    </lineage>
</organism>
<dbReference type="Proteomes" id="UP000677054">
    <property type="component" value="Unassembled WGS sequence"/>
</dbReference>
<dbReference type="EMBL" id="LR901412">
    <property type="protein sequence ID" value="CAD7248541.1"/>
    <property type="molecule type" value="Genomic_DNA"/>
</dbReference>
<evidence type="ECO:0000259" key="9">
    <source>
        <dbReference type="PROSITE" id="PS50023"/>
    </source>
</evidence>
<dbReference type="FunFam" id="2.10.110.10:FF:000017">
    <property type="entry name" value="Lim and senescent cell antigen-like-containing"/>
    <property type="match status" value="1"/>
</dbReference>
<dbReference type="SUPFAM" id="SSF57716">
    <property type="entry name" value="Glucocorticoid receptor-like (DNA-binding domain)"/>
    <property type="match status" value="6"/>
</dbReference>
<evidence type="ECO:0000256" key="4">
    <source>
        <dbReference type="ARBA" id="ARBA00022833"/>
    </source>
</evidence>
<gene>
    <name evidence="10" type="ORF">DSTB1V02_LOCUS8353</name>
</gene>
<name>A0A7R8XIZ0_9CRUS</name>
<evidence type="ECO:0000256" key="1">
    <source>
        <dbReference type="ARBA" id="ARBA00004282"/>
    </source>
</evidence>
<dbReference type="SMART" id="SM00132">
    <property type="entry name" value="LIM"/>
    <property type="match status" value="5"/>
</dbReference>
<dbReference type="Pfam" id="PF00412">
    <property type="entry name" value="LIM"/>
    <property type="match status" value="5"/>
</dbReference>
<dbReference type="InterPro" id="IPR047946">
    <property type="entry name" value="PINCH-1/2-like"/>
</dbReference>
<evidence type="ECO:0000256" key="3">
    <source>
        <dbReference type="ARBA" id="ARBA00022737"/>
    </source>
</evidence>
<dbReference type="PROSITE" id="PS00478">
    <property type="entry name" value="LIM_DOMAIN_1"/>
    <property type="match status" value="3"/>
</dbReference>
<dbReference type="GO" id="GO:0005911">
    <property type="term" value="C:cell-cell junction"/>
    <property type="evidence" value="ECO:0007669"/>
    <property type="project" value="TreeGrafter"/>
</dbReference>
<sequence>MIILNMNSGSSECSHCHENFEPKEQIVNSNGQLWHQRCFVCVQCFRPFPDGVFFEFQGRKYCEYDFRILYAPCCGKCGEFITGRVINAMNSNWHPSCFRCNACDRELADLGFINSAGRALCPECNVRAKAAVAGKHICFTCKQVIDEGPLRFRGEVYHPYHFNCGLCGVELDADARELTTPQPNELYCQRCHDKMEIPICGACRRPIEERAVTALGKQWHVEHFVCARCEKPFLGNRFYERKGLAYCKTHYHQLFGNSCFVCNQVISMDMFRCLNKAWCAGHFACALCDAKLNEKSTFYEFDQKPACKRCYRKLPTDLRRRLKSMHEEHAQKDSV</sequence>
<keyword evidence="2 8" id="KW-0479">Metal-binding</keyword>
<evidence type="ECO:0000256" key="8">
    <source>
        <dbReference type="PROSITE-ProRule" id="PRU00125"/>
    </source>
</evidence>
<dbReference type="FunFam" id="2.10.110.10:FF:000094">
    <property type="entry name" value="LIM domain-containing protein"/>
    <property type="match status" value="1"/>
</dbReference>
<accession>A0A7R8XIZ0</accession>
<dbReference type="FunFam" id="2.10.110.10:FF:000011">
    <property type="entry name" value="Lim and senescent cell antigen-like-containing"/>
    <property type="match status" value="1"/>
</dbReference>
<evidence type="ECO:0000256" key="5">
    <source>
        <dbReference type="ARBA" id="ARBA00022949"/>
    </source>
</evidence>
<protein>
    <recommendedName>
        <fullName evidence="7">LIM domain-containing protein</fullName>
    </recommendedName>
</protein>